<feature type="transmembrane region" description="Helical" evidence="6">
    <location>
        <begin position="352"/>
        <end position="373"/>
    </location>
</feature>
<evidence type="ECO:0000256" key="3">
    <source>
        <dbReference type="ARBA" id="ARBA00022989"/>
    </source>
</evidence>
<dbReference type="GO" id="GO:0072345">
    <property type="term" value="F:NAADP-sensitive calcium-release channel activity"/>
    <property type="evidence" value="ECO:0007669"/>
    <property type="project" value="TreeGrafter"/>
</dbReference>
<evidence type="ECO:0000259" key="7">
    <source>
        <dbReference type="Pfam" id="PF08016"/>
    </source>
</evidence>
<feature type="region of interest" description="Disordered" evidence="5">
    <location>
        <begin position="419"/>
        <end position="442"/>
    </location>
</feature>
<protein>
    <submittedName>
        <fullName evidence="8">Mucolipin-like protein</fullName>
    </submittedName>
</protein>
<feature type="transmembrane region" description="Helical" evidence="6">
    <location>
        <begin position="290"/>
        <end position="309"/>
    </location>
</feature>
<accession>W7TGX9</accession>
<dbReference type="AlphaFoldDB" id="W7TGX9"/>
<evidence type="ECO:0000256" key="6">
    <source>
        <dbReference type="SAM" id="Phobius"/>
    </source>
</evidence>
<sequence length="754" mass="80412">MRGLGPRLLVRSERGRSVSSGYVILAPVPVLALPLQGRLRLALPRDRPVGHLLPTPALPLSLGTLSNPEALAGAHGCVFPEAPRGFKPGPRGSRDRARASQPRHATRERGGQGSRDLDTNTGSHCFRCSGAWACGPRRGRVGGRHSFACRAGSTRALECRCQGGIPHHGSRRSRPQPCPTPPTPRCLPPPPSTPTPPLSNAYHTLTCLDKLEIFGLWPAVAVLGNTFALACTLQSLTTHVDIFVDPSLRLLLGLACLMLWLALVQYLEFEARHYVMILTLKRAVPRIGQFLFGIAPMFLGYALLGMILFGDHNPYFGSLSATAGTLFCVVNGDSIKAVLDSLRDTPWGIGEIYVSLYVMLFSYVVLMTCIAIVEEAFFSAAAYAHQLWTQEAEGDKATQDPLYQPLPPPYHHIEDARRRGERGYGPEEVEDQKELQWATSSHPRALRSDEAFRPVLLPQDVHHDEYAGSSSAPPLESALSSSSSSSLHYPASTPSSSNPPAPTPSIGSVQQHYAGSAGNVPLGTLPVASPLLPLRNSPAPRPPPLSTSRLSQVAGTSPSSGSSSPSFPSSLHPSVAPPVSGIKRNASGSRVMSAKLRQLIHEADAVLAHGGQAHGAVGGGGGGGYASHSSDSRGGPRSDAMSMSPVHRGGKGEGGGGEGGEAGWHREEDLQLYLSEALGELETRLLRHVARDKETKTSKGDERGGGVSAEIKQAIGEARSKIRRRPSQGMRRSSSASSLLSSHREAEDEKDEEQ</sequence>
<keyword evidence="2 6" id="KW-0812">Transmembrane</keyword>
<gene>
    <name evidence="8" type="ORF">Naga_100073g1</name>
</gene>
<dbReference type="Proteomes" id="UP000019335">
    <property type="component" value="Chromosome 9"/>
</dbReference>
<evidence type="ECO:0000256" key="4">
    <source>
        <dbReference type="ARBA" id="ARBA00023136"/>
    </source>
</evidence>
<keyword evidence="9" id="KW-1185">Reference proteome</keyword>
<keyword evidence="3 6" id="KW-1133">Transmembrane helix</keyword>
<feature type="compositionally biased region" description="Low complexity" evidence="5">
    <location>
        <begin position="546"/>
        <end position="574"/>
    </location>
</feature>
<feature type="transmembrane region" description="Helical" evidence="6">
    <location>
        <begin position="248"/>
        <end position="269"/>
    </location>
</feature>
<feature type="region of interest" description="Disordered" evidence="5">
    <location>
        <begin position="692"/>
        <end position="754"/>
    </location>
</feature>
<feature type="compositionally biased region" description="Basic and acidic residues" evidence="5">
    <location>
        <begin position="105"/>
        <end position="118"/>
    </location>
</feature>
<evidence type="ECO:0000313" key="9">
    <source>
        <dbReference type="Proteomes" id="UP000019335"/>
    </source>
</evidence>
<dbReference type="Gene3D" id="1.10.287.70">
    <property type="match status" value="1"/>
</dbReference>
<feature type="compositionally biased region" description="Basic and acidic residues" evidence="5">
    <location>
        <begin position="692"/>
        <end position="704"/>
    </location>
</feature>
<feature type="region of interest" description="Disordered" evidence="5">
    <location>
        <begin position="165"/>
        <end position="195"/>
    </location>
</feature>
<dbReference type="GO" id="GO:0016020">
    <property type="term" value="C:membrane"/>
    <property type="evidence" value="ECO:0007669"/>
    <property type="project" value="UniProtKB-SubCell"/>
</dbReference>
<comment type="subcellular location">
    <subcellularLocation>
        <location evidence="1">Membrane</location>
        <topology evidence="1">Multi-pass membrane protein</topology>
    </subcellularLocation>
</comment>
<keyword evidence="4 6" id="KW-0472">Membrane</keyword>
<feature type="compositionally biased region" description="Pro residues" evidence="5">
    <location>
        <begin position="176"/>
        <end position="195"/>
    </location>
</feature>
<reference evidence="8 9" key="1">
    <citation type="journal article" date="2014" name="Mol. Plant">
        <title>Chromosome Scale Genome Assembly and Transcriptome Profiling of Nannochloropsis gaditana in Nitrogen Depletion.</title>
        <authorList>
            <person name="Corteggiani Carpinelli E."/>
            <person name="Telatin A."/>
            <person name="Vitulo N."/>
            <person name="Forcato C."/>
            <person name="D'Angelo M."/>
            <person name="Schiavon R."/>
            <person name="Vezzi A."/>
            <person name="Giacometti G.M."/>
            <person name="Morosinotto T."/>
            <person name="Valle G."/>
        </authorList>
    </citation>
    <scope>NUCLEOTIDE SEQUENCE [LARGE SCALE GENOMIC DNA]</scope>
    <source>
        <strain evidence="8 9">B-31</strain>
    </source>
</reference>
<feature type="compositionally biased region" description="Low complexity" evidence="5">
    <location>
        <begin position="529"/>
        <end position="538"/>
    </location>
</feature>
<feature type="transmembrane region" description="Helical" evidence="6">
    <location>
        <begin position="315"/>
        <end position="332"/>
    </location>
</feature>
<evidence type="ECO:0000256" key="2">
    <source>
        <dbReference type="ARBA" id="ARBA00022692"/>
    </source>
</evidence>
<name>W7TGX9_9STRA</name>
<feature type="transmembrane region" description="Helical" evidence="6">
    <location>
        <begin position="214"/>
        <end position="236"/>
    </location>
</feature>
<feature type="domain" description="Polycystin cation channel PKD1/PKD2" evidence="7">
    <location>
        <begin position="244"/>
        <end position="377"/>
    </location>
</feature>
<evidence type="ECO:0000313" key="8">
    <source>
        <dbReference type="EMBL" id="EWM26275.1"/>
    </source>
</evidence>
<dbReference type="InterPro" id="IPR013122">
    <property type="entry name" value="PKD1_2_channel"/>
</dbReference>
<feature type="region of interest" description="Disordered" evidence="5">
    <location>
        <begin position="82"/>
        <end position="119"/>
    </location>
</feature>
<comment type="caution">
    <text evidence="8">The sequence shown here is derived from an EMBL/GenBank/DDBJ whole genome shotgun (WGS) entry which is preliminary data.</text>
</comment>
<feature type="region of interest" description="Disordered" evidence="5">
    <location>
        <begin position="618"/>
        <end position="663"/>
    </location>
</feature>
<evidence type="ECO:0000256" key="5">
    <source>
        <dbReference type="SAM" id="MobiDB-lite"/>
    </source>
</evidence>
<feature type="compositionally biased region" description="Gly residues" evidence="5">
    <location>
        <begin position="652"/>
        <end position="662"/>
    </location>
</feature>
<feature type="region of interest" description="Disordered" evidence="5">
    <location>
        <begin position="464"/>
        <end position="584"/>
    </location>
</feature>
<dbReference type="InterPro" id="IPR039031">
    <property type="entry name" value="Mucolipin"/>
</dbReference>
<dbReference type="Pfam" id="PF08016">
    <property type="entry name" value="PKD_channel"/>
    <property type="match status" value="1"/>
</dbReference>
<feature type="compositionally biased region" description="Low complexity" evidence="5">
    <location>
        <begin position="469"/>
        <end position="496"/>
    </location>
</feature>
<dbReference type="PANTHER" id="PTHR12127">
    <property type="entry name" value="MUCOLIPIN"/>
    <property type="match status" value="1"/>
</dbReference>
<dbReference type="PANTHER" id="PTHR12127:SF7">
    <property type="entry name" value="SD02261P"/>
    <property type="match status" value="1"/>
</dbReference>
<proteinExistence type="predicted"/>
<evidence type="ECO:0000256" key="1">
    <source>
        <dbReference type="ARBA" id="ARBA00004141"/>
    </source>
</evidence>
<organism evidence="8 9">
    <name type="scientific">Nannochloropsis gaditana</name>
    <dbReference type="NCBI Taxonomy" id="72520"/>
    <lineage>
        <taxon>Eukaryota</taxon>
        <taxon>Sar</taxon>
        <taxon>Stramenopiles</taxon>
        <taxon>Ochrophyta</taxon>
        <taxon>Eustigmatophyceae</taxon>
        <taxon>Eustigmatales</taxon>
        <taxon>Monodopsidaceae</taxon>
        <taxon>Nannochloropsis</taxon>
    </lineage>
</organism>
<dbReference type="EMBL" id="AZIL01000696">
    <property type="protein sequence ID" value="EWM26275.1"/>
    <property type="molecule type" value="Genomic_DNA"/>
</dbReference>
<dbReference type="OrthoDB" id="263481at2759"/>